<protein>
    <submittedName>
        <fullName evidence="2">Uncharacterized protein LOC109067520 isoform X2</fullName>
    </submittedName>
</protein>
<sequence length="238" mass="25004">MFCPPCGCFFVGLSCLPGTPSTHLISPLDSPLTFSARFPAVPVSPSPAANSPPHPGSSVHLHLPGLRIPRQVSPVFLSYVPCLFYSSAGDTGVRAHPADLPADLSRCATRTACTARPPGTSPMTTSGLNRDFRRRRAIPGRVMGDSGVGESPSVLHLVPRPLRGDEEGLRPGRSRQGSRSSVSRPLTRGSVGGGLFHPVPHLGGRVPVERGGAVGSIPAWAGRPCSQRDLPPRVTHKS</sequence>
<feature type="compositionally biased region" description="Low complexity" evidence="1">
    <location>
        <begin position="174"/>
        <end position="185"/>
    </location>
</feature>
<evidence type="ECO:0000313" key="2">
    <source>
        <dbReference type="RefSeq" id="XP_042611942.1"/>
    </source>
</evidence>
<dbReference type="GeneID" id="109067520"/>
<dbReference type="Proteomes" id="UP001155660">
    <property type="component" value="Unplaced"/>
</dbReference>
<reference evidence="2" key="1">
    <citation type="submission" date="2025-08" db="UniProtKB">
        <authorList>
            <consortium name="RefSeq"/>
        </authorList>
    </citation>
    <scope>IDENTIFICATION</scope>
    <source>
        <tissue evidence="2">Muscle</tissue>
    </source>
</reference>
<dbReference type="RefSeq" id="XP_042611942.1">
    <property type="nucleotide sequence ID" value="XM_042756008.1"/>
</dbReference>
<feature type="region of interest" description="Disordered" evidence="1">
    <location>
        <begin position="215"/>
        <end position="238"/>
    </location>
</feature>
<dbReference type="AlphaFoldDB" id="A0A9Q9Y1J6"/>
<feature type="region of interest" description="Disordered" evidence="1">
    <location>
        <begin position="141"/>
        <end position="203"/>
    </location>
</feature>
<accession>A0A9Q9Y1J6</accession>
<evidence type="ECO:0000256" key="1">
    <source>
        <dbReference type="SAM" id="MobiDB-lite"/>
    </source>
</evidence>
<proteinExistence type="predicted"/>
<gene>
    <name evidence="2" type="primary">LOC109067520</name>
</gene>
<name>A0A9Q9Y1J6_CYPCA</name>
<organism evidence="2">
    <name type="scientific">Cyprinus carpio</name>
    <name type="common">Common carp</name>
    <dbReference type="NCBI Taxonomy" id="7962"/>
    <lineage>
        <taxon>Eukaryota</taxon>
        <taxon>Metazoa</taxon>
        <taxon>Chordata</taxon>
        <taxon>Craniata</taxon>
        <taxon>Vertebrata</taxon>
        <taxon>Euteleostomi</taxon>
        <taxon>Actinopterygii</taxon>
        <taxon>Neopterygii</taxon>
        <taxon>Teleostei</taxon>
        <taxon>Ostariophysi</taxon>
        <taxon>Cypriniformes</taxon>
        <taxon>Cyprinidae</taxon>
        <taxon>Cyprininae</taxon>
        <taxon>Cyprinus</taxon>
    </lineage>
</organism>